<evidence type="ECO:0000259" key="4">
    <source>
        <dbReference type="Pfam" id="PF22624"/>
    </source>
</evidence>
<dbReference type="Pfam" id="PF01648">
    <property type="entry name" value="ACPS"/>
    <property type="match status" value="1"/>
</dbReference>
<reference evidence="5 6" key="1">
    <citation type="journal article" date="2007" name="Int. J. Syst. Evol. Microbiol.">
        <title>Oceanobacillus profundus sp. nov., isolated from a deep-sea sediment core.</title>
        <authorList>
            <person name="Kim Y.G."/>
            <person name="Choi D.H."/>
            <person name="Hyun S."/>
            <person name="Cho B.C."/>
        </authorList>
    </citation>
    <scope>NUCLEOTIDE SEQUENCE [LARGE SCALE GENOMIC DNA]</scope>
    <source>
        <strain evidence="5 6">DSM 18246</strain>
    </source>
</reference>
<dbReference type="GO" id="GO:0000287">
    <property type="term" value="F:magnesium ion binding"/>
    <property type="evidence" value="ECO:0007669"/>
    <property type="project" value="InterPro"/>
</dbReference>
<dbReference type="PANTHER" id="PTHR12215:SF10">
    <property type="entry name" value="L-AMINOADIPATE-SEMIALDEHYDE DEHYDROGENASE-PHOSPHOPANTETHEINYL TRANSFERASE"/>
    <property type="match status" value="1"/>
</dbReference>
<evidence type="ECO:0000256" key="2">
    <source>
        <dbReference type="ARBA" id="ARBA00022679"/>
    </source>
</evidence>
<accession>A0A417YIP1</accession>
<comment type="caution">
    <text evidence="5">The sequence shown here is derived from an EMBL/GenBank/DDBJ whole genome shotgun (WGS) entry which is preliminary data.</text>
</comment>
<comment type="similarity">
    <text evidence="1">Belongs to the P-Pant transferase superfamily. Gsp/Sfp/HetI/AcpT family.</text>
</comment>
<dbReference type="Gene3D" id="3.90.470.20">
    <property type="entry name" value="4'-phosphopantetheinyl transferase domain"/>
    <property type="match status" value="2"/>
</dbReference>
<evidence type="ECO:0000259" key="3">
    <source>
        <dbReference type="Pfam" id="PF01648"/>
    </source>
</evidence>
<dbReference type="OrthoDB" id="9808281at2"/>
<dbReference type="InterPro" id="IPR037143">
    <property type="entry name" value="4-PPantetheinyl_Trfase_dom_sf"/>
</dbReference>
<feature type="domain" description="4'-phosphopantetheinyl transferase N-terminal" evidence="4">
    <location>
        <begin position="22"/>
        <end position="108"/>
    </location>
</feature>
<gene>
    <name evidence="5" type="ORF">D1B32_07495</name>
</gene>
<dbReference type="GO" id="GO:0019878">
    <property type="term" value="P:lysine biosynthetic process via aminoadipic acid"/>
    <property type="evidence" value="ECO:0007669"/>
    <property type="project" value="TreeGrafter"/>
</dbReference>
<keyword evidence="2" id="KW-0808">Transferase</keyword>
<dbReference type="InterPro" id="IPR008278">
    <property type="entry name" value="4-PPantetheinyl_Trfase_dom"/>
</dbReference>
<dbReference type="PANTHER" id="PTHR12215">
    <property type="entry name" value="PHOSPHOPANTETHEINE TRANSFERASE"/>
    <property type="match status" value="1"/>
</dbReference>
<dbReference type="Pfam" id="PF22624">
    <property type="entry name" value="AASDHPPT_N"/>
    <property type="match status" value="1"/>
</dbReference>
<evidence type="ECO:0000313" key="6">
    <source>
        <dbReference type="Proteomes" id="UP000285456"/>
    </source>
</evidence>
<proteinExistence type="inferred from homology"/>
<feature type="domain" description="4'-phosphopantetheinyl transferase" evidence="3">
    <location>
        <begin position="112"/>
        <end position="215"/>
    </location>
</feature>
<organism evidence="5 6">
    <name type="scientific">Oceanobacillus profundus</name>
    <dbReference type="NCBI Taxonomy" id="372463"/>
    <lineage>
        <taxon>Bacteria</taxon>
        <taxon>Bacillati</taxon>
        <taxon>Bacillota</taxon>
        <taxon>Bacilli</taxon>
        <taxon>Bacillales</taxon>
        <taxon>Bacillaceae</taxon>
        <taxon>Oceanobacillus</taxon>
    </lineage>
</organism>
<dbReference type="EMBL" id="QWEH01000004">
    <property type="protein sequence ID" value="RHW32883.1"/>
    <property type="molecule type" value="Genomic_DNA"/>
</dbReference>
<protein>
    <submittedName>
        <fullName evidence="5">Peptide transporter</fullName>
    </submittedName>
</protein>
<dbReference type="InterPro" id="IPR050559">
    <property type="entry name" value="P-Pant_transferase_sf"/>
</dbReference>
<dbReference type="GO" id="GO:0008897">
    <property type="term" value="F:holo-[acyl-carrier-protein] synthase activity"/>
    <property type="evidence" value="ECO:0007669"/>
    <property type="project" value="InterPro"/>
</dbReference>
<dbReference type="Proteomes" id="UP000285456">
    <property type="component" value="Unassembled WGS sequence"/>
</dbReference>
<name>A0A417YIP1_9BACI</name>
<sequence>MKSRGANRVVEVYICQLPEEKSQSELTSMLAYVSGERQKRIMQFFHLADAYRTLVGELLIKHVLYKQSGKRAKDITIEKNAYGKPYFPDYPSIQFNISHSGDFVVCAVHDQQVGIDVEEVRVFDLCMAKQLFTEFEYWEILAAENKSLVCFDIWTMKESYVKALGKGLAIPLDSFRVKKIKMDQAVIIDMDRNEEIKGFMLKQFTIAKDYKLAVCAHGASEYNFCKYPDQISFHHLCNDVM</sequence>
<evidence type="ECO:0000313" key="5">
    <source>
        <dbReference type="EMBL" id="RHW32883.1"/>
    </source>
</evidence>
<evidence type="ECO:0000256" key="1">
    <source>
        <dbReference type="ARBA" id="ARBA00010990"/>
    </source>
</evidence>
<dbReference type="InterPro" id="IPR055066">
    <property type="entry name" value="AASDHPPT_N"/>
</dbReference>
<dbReference type="AlphaFoldDB" id="A0A417YIP1"/>
<dbReference type="GO" id="GO:0005829">
    <property type="term" value="C:cytosol"/>
    <property type="evidence" value="ECO:0007669"/>
    <property type="project" value="TreeGrafter"/>
</dbReference>
<dbReference type="SUPFAM" id="SSF56214">
    <property type="entry name" value="4'-phosphopantetheinyl transferase"/>
    <property type="match status" value="2"/>
</dbReference>
<keyword evidence="6" id="KW-1185">Reference proteome</keyword>